<feature type="signal peptide" evidence="1">
    <location>
        <begin position="1"/>
        <end position="23"/>
    </location>
</feature>
<organism evidence="3 4">
    <name type="scientific">Neolewinella xylanilytica</name>
    <dbReference type="NCBI Taxonomy" id="1514080"/>
    <lineage>
        <taxon>Bacteria</taxon>
        <taxon>Pseudomonadati</taxon>
        <taxon>Bacteroidota</taxon>
        <taxon>Saprospiria</taxon>
        <taxon>Saprospirales</taxon>
        <taxon>Lewinellaceae</taxon>
        <taxon>Neolewinella</taxon>
    </lineage>
</organism>
<feature type="domain" description="DUF4440" evidence="2">
    <location>
        <begin position="41"/>
        <end position="150"/>
    </location>
</feature>
<dbReference type="EMBL" id="PTJC01000005">
    <property type="protein sequence ID" value="PPK88231.1"/>
    <property type="molecule type" value="Genomic_DNA"/>
</dbReference>
<dbReference type="RefSeq" id="WP_211295178.1">
    <property type="nucleotide sequence ID" value="NZ_PTJC01000005.1"/>
</dbReference>
<evidence type="ECO:0000313" key="4">
    <source>
        <dbReference type="Proteomes" id="UP000237662"/>
    </source>
</evidence>
<gene>
    <name evidence="3" type="ORF">CLV84_1196</name>
</gene>
<keyword evidence="1" id="KW-0732">Signal</keyword>
<evidence type="ECO:0000256" key="1">
    <source>
        <dbReference type="SAM" id="SignalP"/>
    </source>
</evidence>
<dbReference type="InterPro" id="IPR032710">
    <property type="entry name" value="NTF2-like_dom_sf"/>
</dbReference>
<feature type="chain" id="PRO_5015702633" evidence="1">
    <location>
        <begin position="24"/>
        <end position="158"/>
    </location>
</feature>
<reference evidence="3 4" key="1">
    <citation type="submission" date="2018-02" db="EMBL/GenBank/DDBJ databases">
        <title>Genomic Encyclopedia of Archaeal and Bacterial Type Strains, Phase II (KMG-II): from individual species to whole genera.</title>
        <authorList>
            <person name="Goeker M."/>
        </authorList>
    </citation>
    <scope>NUCLEOTIDE SEQUENCE [LARGE SCALE GENOMIC DNA]</scope>
    <source>
        <strain evidence="3 4">DSM 29526</strain>
    </source>
</reference>
<proteinExistence type="predicted"/>
<accession>A0A2S6I9R5</accession>
<protein>
    <submittedName>
        <fullName evidence="3">Uncharacterized protein DUF4440</fullName>
    </submittedName>
</protein>
<comment type="caution">
    <text evidence="3">The sequence shown here is derived from an EMBL/GenBank/DDBJ whole genome shotgun (WGS) entry which is preliminary data.</text>
</comment>
<dbReference type="SUPFAM" id="SSF54427">
    <property type="entry name" value="NTF2-like"/>
    <property type="match status" value="1"/>
</dbReference>
<dbReference type="Pfam" id="PF14534">
    <property type="entry name" value="DUF4440"/>
    <property type="match status" value="1"/>
</dbReference>
<sequence length="158" mass="17815">MHQADWRGVLPCFLFLVSASLLAQEPIPDYVAVDTALYAEILEMDRTYFDAYNSCDMETQSRIYSDSIEFYHDRGGLATSKAGILRSIEENICGKVARILLPETVEVHPIPGYGAVQIGYHRFVNAAEPEAPSVPSRFVTVWQQVDGEWYMARVISLH</sequence>
<dbReference type="Gene3D" id="3.10.450.50">
    <property type="match status" value="1"/>
</dbReference>
<evidence type="ECO:0000259" key="2">
    <source>
        <dbReference type="Pfam" id="PF14534"/>
    </source>
</evidence>
<keyword evidence="4" id="KW-1185">Reference proteome</keyword>
<dbReference type="InterPro" id="IPR027843">
    <property type="entry name" value="DUF4440"/>
</dbReference>
<name>A0A2S6I9R5_9BACT</name>
<evidence type="ECO:0000313" key="3">
    <source>
        <dbReference type="EMBL" id="PPK88231.1"/>
    </source>
</evidence>
<dbReference type="Proteomes" id="UP000237662">
    <property type="component" value="Unassembled WGS sequence"/>
</dbReference>
<dbReference type="AlphaFoldDB" id="A0A2S6I9R5"/>